<organism evidence="8 9">
    <name type="scientific">Entomobacter blattae</name>
    <dbReference type="NCBI Taxonomy" id="2762277"/>
    <lineage>
        <taxon>Bacteria</taxon>
        <taxon>Pseudomonadati</taxon>
        <taxon>Pseudomonadota</taxon>
        <taxon>Alphaproteobacteria</taxon>
        <taxon>Acetobacterales</taxon>
        <taxon>Acetobacteraceae</taxon>
        <taxon>Entomobacter</taxon>
    </lineage>
</organism>
<keyword evidence="9" id="KW-1185">Reference proteome</keyword>
<keyword evidence="3 6" id="KW-0663">Pyridoxal phosphate</keyword>
<dbReference type="KEGG" id="ebla:JGUZn3_15200"/>
<evidence type="ECO:0000256" key="2">
    <source>
        <dbReference type="ARBA" id="ARBA00009077"/>
    </source>
</evidence>
<comment type="similarity">
    <text evidence="2 7">Belongs to the trans-sulfuration enzymes family.</text>
</comment>
<dbReference type="InterPro" id="IPR015422">
    <property type="entry name" value="PyrdxlP-dep_Trfase_small"/>
</dbReference>
<evidence type="ECO:0000256" key="7">
    <source>
        <dbReference type="RuleBase" id="RU362118"/>
    </source>
</evidence>
<keyword evidence="4 8" id="KW-0456">Lyase</keyword>
<evidence type="ECO:0000256" key="4">
    <source>
        <dbReference type="ARBA" id="ARBA00023239"/>
    </source>
</evidence>
<evidence type="ECO:0000313" key="9">
    <source>
        <dbReference type="Proteomes" id="UP000516349"/>
    </source>
</evidence>
<dbReference type="SUPFAM" id="SSF53383">
    <property type="entry name" value="PLP-dependent transferases"/>
    <property type="match status" value="1"/>
</dbReference>
<dbReference type="Gene3D" id="3.90.1150.10">
    <property type="entry name" value="Aspartate Aminotransferase, domain 1"/>
    <property type="match status" value="1"/>
</dbReference>
<dbReference type="EC" id="4.4.1.8" evidence="8"/>
<evidence type="ECO:0000256" key="1">
    <source>
        <dbReference type="ARBA" id="ARBA00001933"/>
    </source>
</evidence>
<dbReference type="AlphaFoldDB" id="A0A7H1NSI3"/>
<dbReference type="GO" id="GO:0030170">
    <property type="term" value="F:pyridoxal phosphate binding"/>
    <property type="evidence" value="ECO:0007669"/>
    <property type="project" value="InterPro"/>
</dbReference>
<dbReference type="NCBIfam" id="TIGR01324">
    <property type="entry name" value="cysta_beta_ly_B"/>
    <property type="match status" value="1"/>
</dbReference>
<dbReference type="GO" id="GO:0047804">
    <property type="term" value="F:cysteine-S-conjugate beta-lyase activity"/>
    <property type="evidence" value="ECO:0007669"/>
    <property type="project" value="InterPro"/>
</dbReference>
<accession>A0A7H1NSI3</accession>
<dbReference type="InterPro" id="IPR015421">
    <property type="entry name" value="PyrdxlP-dep_Trfase_major"/>
</dbReference>
<feature type="modified residue" description="N6-(pyridoxal phosphate)lysine" evidence="6">
    <location>
        <position position="225"/>
    </location>
</feature>
<dbReference type="PIRSF" id="PIRSF001434">
    <property type="entry name" value="CGS"/>
    <property type="match status" value="1"/>
</dbReference>
<gene>
    <name evidence="8" type="primary">metC</name>
    <name evidence="8" type="ORF">JGUZn3_15200</name>
</gene>
<dbReference type="RefSeq" id="WP_408871773.1">
    <property type="nucleotide sequence ID" value="NZ_CP060244.1"/>
</dbReference>
<dbReference type="PANTHER" id="PTHR43500">
    <property type="entry name" value="CYSTATHIONINE BETA-LYASE-RELATED"/>
    <property type="match status" value="1"/>
</dbReference>
<dbReference type="Gene3D" id="3.40.640.10">
    <property type="entry name" value="Type I PLP-dependent aspartate aminotransferase-like (Major domain)"/>
    <property type="match status" value="1"/>
</dbReference>
<evidence type="ECO:0000256" key="6">
    <source>
        <dbReference type="PIRSR" id="PIRSR001434-2"/>
    </source>
</evidence>
<evidence type="ECO:0000256" key="5">
    <source>
        <dbReference type="ARBA" id="ARBA00047517"/>
    </source>
</evidence>
<dbReference type="GO" id="GO:0019450">
    <property type="term" value="P:L-cysteine catabolic process to pyruvate"/>
    <property type="evidence" value="ECO:0007669"/>
    <property type="project" value="TreeGrafter"/>
</dbReference>
<reference evidence="8 9" key="1">
    <citation type="submission" date="2020-08" db="EMBL/GenBank/DDBJ databases">
        <title>Complete genome sequence of Entomobacter blattae G55GP.</title>
        <authorList>
            <person name="Poehlein A."/>
            <person name="Guzman J."/>
            <person name="Daniel R."/>
            <person name="Vilcinskas A."/>
        </authorList>
    </citation>
    <scope>NUCLEOTIDE SEQUENCE [LARGE SCALE GENOMIC DNA]</scope>
    <source>
        <strain evidence="8 9">G55GP</strain>
    </source>
</reference>
<comment type="cofactor">
    <cofactor evidence="1 7">
        <name>pyridoxal 5'-phosphate</name>
        <dbReference type="ChEBI" id="CHEBI:597326"/>
    </cofactor>
</comment>
<dbReference type="GO" id="GO:0019346">
    <property type="term" value="P:transsulfuration"/>
    <property type="evidence" value="ECO:0007669"/>
    <property type="project" value="InterPro"/>
</dbReference>
<evidence type="ECO:0000256" key="3">
    <source>
        <dbReference type="ARBA" id="ARBA00022898"/>
    </source>
</evidence>
<dbReference type="Proteomes" id="UP000516349">
    <property type="component" value="Chromosome"/>
</dbReference>
<dbReference type="InterPro" id="IPR015424">
    <property type="entry name" value="PyrdxlP-dep_Trfase"/>
</dbReference>
<sequence>MRHKQYQEEAMLERVSQGWRTLATMLVEAGREKARENGSFVNPPLERGSTVLFPSVSAMQKQGQRLYEHETIYGAMGSPNQHRLEQVVATIEGASHTQVVCSGLAACALPLLTFLAHGGHCLMPDSVYGPTRRFANTILKRFGVSTTYYPPLATAEEISTLIQSNTQVLFSESPGSHTFEFQDVAMLAAVAHENGAKLIMDNTWGIGIFKPFEHGVDVSIQALTKFPGGHSDAILGAVSVQEEEDWHSLRDAAVQLGQMAGPDACWLTLRGLRTMAVRLEHQAISAYRVASWLKKRPEVAQLLHPAFEDSPGHEFWMRDFSGAAPLFGVVFKPDYTYQDLERMVDALKRFGIGASWGGYESLVLPSLGSVTRNVSKPFPGPMCRFYIGLENWQDLVADIEHAFHSLSTSKMVQN</sequence>
<dbReference type="FunFam" id="3.40.640.10:FF:000046">
    <property type="entry name" value="Cystathionine gamma-lyase"/>
    <property type="match status" value="1"/>
</dbReference>
<name>A0A7H1NSI3_9PROT</name>
<protein>
    <submittedName>
        <fullName evidence="8">Cystathionine beta-lyase MetC</fullName>
        <ecNumber evidence="8">4.4.1.8</ecNumber>
    </submittedName>
</protein>
<comment type="catalytic activity">
    <reaction evidence="5">
        <text>L,L-cystathionine + H2O = L-homocysteine + pyruvate + NH4(+)</text>
        <dbReference type="Rhea" id="RHEA:13965"/>
        <dbReference type="ChEBI" id="CHEBI:15361"/>
        <dbReference type="ChEBI" id="CHEBI:15377"/>
        <dbReference type="ChEBI" id="CHEBI:28938"/>
        <dbReference type="ChEBI" id="CHEBI:58161"/>
        <dbReference type="ChEBI" id="CHEBI:58199"/>
    </reaction>
</comment>
<dbReference type="InterPro" id="IPR000277">
    <property type="entry name" value="Cys/Met-Metab_PyrdxlP-dep_enz"/>
</dbReference>
<dbReference type="Pfam" id="PF01053">
    <property type="entry name" value="Cys_Met_Meta_PP"/>
    <property type="match status" value="1"/>
</dbReference>
<dbReference type="EMBL" id="CP060244">
    <property type="protein sequence ID" value="QNT78743.1"/>
    <property type="molecule type" value="Genomic_DNA"/>
</dbReference>
<dbReference type="InterPro" id="IPR006233">
    <property type="entry name" value="Cys_b_lyase_bac"/>
</dbReference>
<dbReference type="PANTHER" id="PTHR43500:SF1">
    <property type="entry name" value="CYSTATHIONINE BETA-LYASE-RELATED"/>
    <property type="match status" value="1"/>
</dbReference>
<proteinExistence type="inferred from homology"/>
<evidence type="ECO:0000313" key="8">
    <source>
        <dbReference type="EMBL" id="QNT78743.1"/>
    </source>
</evidence>